<dbReference type="PROSITE" id="PS51257">
    <property type="entry name" value="PROKAR_LIPOPROTEIN"/>
    <property type="match status" value="1"/>
</dbReference>
<dbReference type="AlphaFoldDB" id="A0A923NBY6"/>
<evidence type="ECO:0000313" key="1">
    <source>
        <dbReference type="EMBL" id="MBC5995101.1"/>
    </source>
</evidence>
<protein>
    <submittedName>
        <fullName evidence="1">Uncharacterized protein</fullName>
    </submittedName>
</protein>
<keyword evidence="2" id="KW-1185">Reference proteome</keyword>
<sequence length="81" mass="8904">MSRRKRNNKPHKTASAAAAVVGACACLNGPQKGNWFNQTIAWFKGLPFVAQVFSGLAALKEFYEVLEWCKSAAVYIISKGR</sequence>
<organism evidence="1 2">
    <name type="scientific">Pontibacter cellulosilyticus</name>
    <dbReference type="NCBI Taxonomy" id="1720253"/>
    <lineage>
        <taxon>Bacteria</taxon>
        <taxon>Pseudomonadati</taxon>
        <taxon>Bacteroidota</taxon>
        <taxon>Cytophagia</taxon>
        <taxon>Cytophagales</taxon>
        <taxon>Hymenobacteraceae</taxon>
        <taxon>Pontibacter</taxon>
    </lineage>
</organism>
<proteinExistence type="predicted"/>
<comment type="caution">
    <text evidence="1">The sequence shown here is derived from an EMBL/GenBank/DDBJ whole genome shotgun (WGS) entry which is preliminary data.</text>
</comment>
<dbReference type="RefSeq" id="WP_187069151.1">
    <property type="nucleotide sequence ID" value="NZ_JACRVF010000009.1"/>
</dbReference>
<name>A0A923NBY6_9BACT</name>
<accession>A0A923NBY6</accession>
<dbReference type="EMBL" id="JACRVF010000009">
    <property type="protein sequence ID" value="MBC5995101.1"/>
    <property type="molecule type" value="Genomic_DNA"/>
</dbReference>
<gene>
    <name evidence="1" type="ORF">H8S84_19800</name>
</gene>
<evidence type="ECO:0000313" key="2">
    <source>
        <dbReference type="Proteomes" id="UP000603640"/>
    </source>
</evidence>
<dbReference type="Proteomes" id="UP000603640">
    <property type="component" value="Unassembled WGS sequence"/>
</dbReference>
<reference evidence="1" key="1">
    <citation type="submission" date="2020-08" db="EMBL/GenBank/DDBJ databases">
        <title>Pontibacter sp. SD6 16S ribosomal RNA gene Genome sequencing and assembly.</title>
        <authorList>
            <person name="Kang M."/>
        </authorList>
    </citation>
    <scope>NUCLEOTIDE SEQUENCE</scope>
    <source>
        <strain evidence="1">SD6</strain>
    </source>
</reference>